<keyword evidence="2" id="KW-0012">Acyltransferase</keyword>
<evidence type="ECO:0000313" key="5">
    <source>
        <dbReference type="EMBL" id="OYP55748.1"/>
    </source>
</evidence>
<evidence type="ECO:0000313" key="7">
    <source>
        <dbReference type="Proteomes" id="UP000887043"/>
    </source>
</evidence>
<organism evidence="4 7">
    <name type="scientific">Segatella bryantii</name>
    <name type="common">Prevotella bryantii</name>
    <dbReference type="NCBI Taxonomy" id="77095"/>
    <lineage>
        <taxon>Bacteria</taxon>
        <taxon>Pseudomonadati</taxon>
        <taxon>Bacteroidota</taxon>
        <taxon>Bacteroidia</taxon>
        <taxon>Bacteroidales</taxon>
        <taxon>Prevotellaceae</taxon>
        <taxon>Segatella</taxon>
    </lineage>
</organism>
<evidence type="ECO:0000313" key="4">
    <source>
        <dbReference type="EMBL" id="GJG27800.1"/>
    </source>
</evidence>
<dbReference type="GO" id="GO:0016603">
    <property type="term" value="F:glutaminyl-peptide cyclotransferase activity"/>
    <property type="evidence" value="ECO:0007669"/>
    <property type="project" value="TreeGrafter"/>
</dbReference>
<dbReference type="Pfam" id="PF04389">
    <property type="entry name" value="Peptidase_M28"/>
    <property type="match status" value="1"/>
</dbReference>
<comment type="caution">
    <text evidence="4">The sequence shown here is derived from an EMBL/GenBank/DDBJ whole genome shotgun (WGS) entry which is preliminary data.</text>
</comment>
<evidence type="ECO:0000256" key="2">
    <source>
        <dbReference type="ARBA" id="ARBA00023315"/>
    </source>
</evidence>
<dbReference type="InterPro" id="IPR040234">
    <property type="entry name" value="QC/QCL"/>
</dbReference>
<dbReference type="PANTHER" id="PTHR12283:SF6">
    <property type="entry name" value="GLUTAMINYL-PEPTIDE CYCLOTRANSFERASE-RELATED"/>
    <property type="match status" value="1"/>
</dbReference>
<dbReference type="RefSeq" id="WP_006283532.1">
    <property type="nucleotide sequence ID" value="NZ_BPTR01000001.1"/>
</dbReference>
<dbReference type="AlphaFoldDB" id="A0AA37HVV8"/>
<protein>
    <submittedName>
        <fullName evidence="4">Glutamine cyclotransferase</fullName>
    </submittedName>
</protein>
<reference evidence="4" key="2">
    <citation type="submission" date="2021-08" db="EMBL/GenBank/DDBJ databases">
        <title>Prevotella lacticifex sp. nov., isolated from rumen of cow.</title>
        <authorList>
            <person name="Shinkai T."/>
            <person name="Ikeyama N."/>
            <person name="Kumagai M."/>
            <person name="Ohmori H."/>
            <person name="Sakamoto M."/>
            <person name="Ohkuma M."/>
            <person name="Mitsumori M."/>
        </authorList>
    </citation>
    <scope>NUCLEOTIDE SEQUENCE</scope>
    <source>
        <strain evidence="4">DSM 11371</strain>
    </source>
</reference>
<dbReference type="PANTHER" id="PTHR12283">
    <property type="entry name" value="GLUTAMINYL-PEPTIDE CYCLOTRANSFERASE"/>
    <property type="match status" value="1"/>
</dbReference>
<dbReference type="GO" id="GO:0008270">
    <property type="term" value="F:zinc ion binding"/>
    <property type="evidence" value="ECO:0007669"/>
    <property type="project" value="TreeGrafter"/>
</dbReference>
<dbReference type="Gene3D" id="3.40.630.10">
    <property type="entry name" value="Zn peptidases"/>
    <property type="match status" value="1"/>
</dbReference>
<evidence type="ECO:0000256" key="1">
    <source>
        <dbReference type="ARBA" id="ARBA00022679"/>
    </source>
</evidence>
<dbReference type="Proteomes" id="UP000216189">
    <property type="component" value="Unassembled WGS sequence"/>
</dbReference>
<keyword evidence="1" id="KW-0808">Transferase</keyword>
<feature type="domain" description="Peptidase M28" evidence="3">
    <location>
        <begin position="112"/>
        <end position="343"/>
    </location>
</feature>
<gene>
    <name evidence="5" type="ORF">CIK91_05235</name>
    <name evidence="4" type="ORF">PRRU23_15000</name>
</gene>
<dbReference type="InterPro" id="IPR007484">
    <property type="entry name" value="Peptidase_M28"/>
</dbReference>
<dbReference type="EMBL" id="NPJF01000026">
    <property type="protein sequence ID" value="OYP55748.1"/>
    <property type="molecule type" value="Genomic_DNA"/>
</dbReference>
<keyword evidence="6" id="KW-1185">Reference proteome</keyword>
<dbReference type="EMBL" id="BPTR01000001">
    <property type="protein sequence ID" value="GJG27800.1"/>
    <property type="molecule type" value="Genomic_DNA"/>
</dbReference>
<dbReference type="GeneID" id="72479129"/>
<evidence type="ECO:0000259" key="3">
    <source>
        <dbReference type="Pfam" id="PF04389"/>
    </source>
</evidence>
<evidence type="ECO:0000313" key="6">
    <source>
        <dbReference type="Proteomes" id="UP000216189"/>
    </source>
</evidence>
<name>A0AA37HVV8_SEGBR</name>
<reference evidence="5 6" key="1">
    <citation type="submission" date="2017-08" db="EMBL/GenBank/DDBJ databases">
        <title>Comparative genomics of non-oral Prevotella species.</title>
        <authorList>
            <person name="Accetto T."/>
            <person name="Nograsek B."/>
            <person name="Avgustin G."/>
        </authorList>
    </citation>
    <scope>NUCLEOTIDE SEQUENCE [LARGE SCALE GENOMIC DNA]</scope>
    <source>
        <strain evidence="5 6">TC1-1</strain>
    </source>
</reference>
<dbReference type="Proteomes" id="UP000887043">
    <property type="component" value="Unassembled WGS sequence"/>
</dbReference>
<dbReference type="SUPFAM" id="SSF53187">
    <property type="entry name" value="Zn-dependent exopeptidases"/>
    <property type="match status" value="1"/>
</dbReference>
<sequence>MKKKKVILVTILILIIAAVYGWFYTSKDNNAADVTEVEEVEKVNPIGPTFNADSAFAYCATQCNFGPRIMNSEAHDKCADWIVAKFKQYGCTVEEQKADLKGYDGTLLKSNNIIASYNPRATSRILICAHWDSRPWADNDPDSTNWHKPVMAANDGASGVGVMLELARTLQANAKNPQLASKVKNLGIDFVCFDAEDWGTPSWSGLQDDESTWALGAQYWSTHLPQGYAPRYGILLDMVGGQGAQFYRERMSLQYAEQFVHKIWKASRNAGYGQYFPNKDGGYITDDHIPVNKNANIPTIDIIPYYPDCQQSSFGPTWHTISDDMDHLDKNVLKAVGQTLIQVIYTEMNQK</sequence>
<proteinExistence type="predicted"/>
<accession>A0AA37HVV8</accession>